<protein>
    <recommendedName>
        <fullName evidence="6">Ribosomal processing cysteine protease Prp</fullName>
    </recommendedName>
</protein>
<dbReference type="SUPFAM" id="SSF118010">
    <property type="entry name" value="TM1457-like"/>
    <property type="match status" value="1"/>
</dbReference>
<accession>A0A498R587</accession>
<dbReference type="Proteomes" id="UP000277811">
    <property type="component" value="Unassembled WGS sequence"/>
</dbReference>
<evidence type="ECO:0000256" key="6">
    <source>
        <dbReference type="ARBA" id="ARBA00044538"/>
    </source>
</evidence>
<dbReference type="Pfam" id="PF04327">
    <property type="entry name" value="Peptidase_Prp"/>
    <property type="match status" value="1"/>
</dbReference>
<proteinExistence type="inferred from homology"/>
<name>A0A498R587_9FIRM</name>
<keyword evidence="3" id="KW-0378">Hydrolase</keyword>
<evidence type="ECO:0000256" key="5">
    <source>
        <dbReference type="ARBA" id="ARBA00044503"/>
    </source>
</evidence>
<dbReference type="InterPro" id="IPR007422">
    <property type="entry name" value="Peptidase_Prp"/>
</dbReference>
<gene>
    <name evidence="7" type="ORF">LUCI_3141</name>
</gene>
<dbReference type="OrthoDB" id="48998at2"/>
<evidence type="ECO:0000256" key="4">
    <source>
        <dbReference type="ARBA" id="ARBA00022807"/>
    </source>
</evidence>
<evidence type="ECO:0000256" key="3">
    <source>
        <dbReference type="ARBA" id="ARBA00022801"/>
    </source>
</evidence>
<dbReference type="EMBL" id="UPPP01000082">
    <property type="protein sequence ID" value="VBB07876.1"/>
    <property type="molecule type" value="Genomic_DNA"/>
</dbReference>
<keyword evidence="2" id="KW-0645">Protease</keyword>
<evidence type="ECO:0000313" key="7">
    <source>
        <dbReference type="EMBL" id="VBB07876.1"/>
    </source>
</evidence>
<sequence length="106" mass="11751">MITIEIFRNENQGITEFRANGHANAAEHGKDIICAGVAALTQTAVMGLERYLGRDMELEVASGNLAMRLINSPDHLSNAILETMLLGLKEIANIDPKRVQIKEHRR</sequence>
<keyword evidence="8" id="KW-1185">Reference proteome</keyword>
<keyword evidence="4" id="KW-0788">Thiol protease</keyword>
<dbReference type="CDD" id="cd16332">
    <property type="entry name" value="Prp-like"/>
    <property type="match status" value="1"/>
</dbReference>
<dbReference type="PANTHER" id="PTHR39178">
    <property type="entry name" value="HYPOTHETICAL RIBOSOME-ASSOCIATED PROTEIN"/>
    <property type="match status" value="1"/>
</dbReference>
<dbReference type="GO" id="GO:0006508">
    <property type="term" value="P:proteolysis"/>
    <property type="evidence" value="ECO:0007669"/>
    <property type="project" value="UniProtKB-KW"/>
</dbReference>
<evidence type="ECO:0000256" key="1">
    <source>
        <dbReference type="ARBA" id="ARBA00022517"/>
    </source>
</evidence>
<dbReference type="AlphaFoldDB" id="A0A498R587"/>
<dbReference type="PANTHER" id="PTHR39178:SF1">
    <property type="entry name" value="RIBOSOMAL-PROCESSING CYSTEINE PROTEASE PRP"/>
    <property type="match status" value="1"/>
</dbReference>
<organism evidence="7 8">
    <name type="scientific">Lucifera butyrica</name>
    <dbReference type="NCBI Taxonomy" id="1351585"/>
    <lineage>
        <taxon>Bacteria</taxon>
        <taxon>Bacillati</taxon>
        <taxon>Bacillota</taxon>
        <taxon>Negativicutes</taxon>
        <taxon>Veillonellales</taxon>
        <taxon>Veillonellaceae</taxon>
        <taxon>Lucifera</taxon>
    </lineage>
</organism>
<evidence type="ECO:0000313" key="8">
    <source>
        <dbReference type="Proteomes" id="UP000277811"/>
    </source>
</evidence>
<dbReference type="Gene3D" id="3.30.70.1490">
    <property type="entry name" value="Cysteine protease Prp"/>
    <property type="match status" value="1"/>
</dbReference>
<dbReference type="InterPro" id="IPR036764">
    <property type="entry name" value="Peptidase_Prp_sf"/>
</dbReference>
<evidence type="ECO:0000256" key="2">
    <source>
        <dbReference type="ARBA" id="ARBA00022670"/>
    </source>
</evidence>
<dbReference type="GO" id="GO:0042254">
    <property type="term" value="P:ribosome biogenesis"/>
    <property type="evidence" value="ECO:0007669"/>
    <property type="project" value="UniProtKB-KW"/>
</dbReference>
<reference evidence="7 8" key="1">
    <citation type="submission" date="2018-06" db="EMBL/GenBank/DDBJ databases">
        <authorList>
            <person name="Strepis N."/>
        </authorList>
    </citation>
    <scope>NUCLEOTIDE SEQUENCE [LARGE SCALE GENOMIC DNA]</scope>
    <source>
        <strain evidence="7">LUCI</strain>
    </source>
</reference>
<dbReference type="GO" id="GO:0008234">
    <property type="term" value="F:cysteine-type peptidase activity"/>
    <property type="evidence" value="ECO:0007669"/>
    <property type="project" value="UniProtKB-KW"/>
</dbReference>
<keyword evidence="1" id="KW-0690">Ribosome biogenesis</keyword>
<dbReference type="RefSeq" id="WP_122628799.1">
    <property type="nucleotide sequence ID" value="NZ_UPPP01000082.1"/>
</dbReference>
<comment type="similarity">
    <text evidence="5">Belongs to the Prp family.</text>
</comment>